<dbReference type="Gene3D" id="3.30.40.10">
    <property type="entry name" value="Zinc/RING finger domain, C3HC4 (zinc finger)"/>
    <property type="match status" value="3"/>
</dbReference>
<keyword evidence="7" id="KW-1185">Reference proteome</keyword>
<keyword evidence="3" id="KW-0862">Zinc</keyword>
<feature type="domain" description="RING-type" evidence="5">
    <location>
        <begin position="40"/>
        <end position="80"/>
    </location>
</feature>
<reference evidence="6 7" key="1">
    <citation type="submission" date="2023-09" db="EMBL/GenBank/DDBJ databases">
        <authorList>
            <person name="Wang M."/>
        </authorList>
    </citation>
    <scope>NUCLEOTIDE SEQUENCE [LARGE SCALE GENOMIC DNA]</scope>
    <source>
        <strain evidence="6">GT-2023</strain>
        <tissue evidence="6">Liver</tissue>
    </source>
</reference>
<dbReference type="EMBL" id="JAYMGO010000007">
    <property type="protein sequence ID" value="KAL1271588.1"/>
    <property type="molecule type" value="Genomic_DNA"/>
</dbReference>
<dbReference type="InterPro" id="IPR001841">
    <property type="entry name" value="Znf_RING"/>
</dbReference>
<accession>A0ABR3N3X9</accession>
<feature type="domain" description="RING-type" evidence="5">
    <location>
        <begin position="230"/>
        <end position="270"/>
    </location>
</feature>
<name>A0ABR3N3X9_9TELE</name>
<evidence type="ECO:0000256" key="2">
    <source>
        <dbReference type="ARBA" id="ARBA00022771"/>
    </source>
</evidence>
<organism evidence="6 7">
    <name type="scientific">Cirrhinus molitorella</name>
    <name type="common">mud carp</name>
    <dbReference type="NCBI Taxonomy" id="172907"/>
    <lineage>
        <taxon>Eukaryota</taxon>
        <taxon>Metazoa</taxon>
        <taxon>Chordata</taxon>
        <taxon>Craniata</taxon>
        <taxon>Vertebrata</taxon>
        <taxon>Euteleostomi</taxon>
        <taxon>Actinopterygii</taxon>
        <taxon>Neopterygii</taxon>
        <taxon>Teleostei</taxon>
        <taxon>Ostariophysi</taxon>
        <taxon>Cypriniformes</taxon>
        <taxon>Cyprinidae</taxon>
        <taxon>Labeoninae</taxon>
        <taxon>Labeonini</taxon>
        <taxon>Cirrhinus</taxon>
    </lineage>
</organism>
<evidence type="ECO:0000256" key="1">
    <source>
        <dbReference type="ARBA" id="ARBA00022723"/>
    </source>
</evidence>
<dbReference type="SUPFAM" id="SSF57850">
    <property type="entry name" value="RING/U-box"/>
    <property type="match status" value="3"/>
</dbReference>
<dbReference type="InterPro" id="IPR051051">
    <property type="entry name" value="E3_ubiq-ligase_TRIM/RNF"/>
</dbReference>
<protein>
    <recommendedName>
        <fullName evidence="5">RING-type domain-containing protein</fullName>
    </recommendedName>
</protein>
<dbReference type="InterPro" id="IPR027370">
    <property type="entry name" value="Znf-RING_euk"/>
</dbReference>
<evidence type="ECO:0000259" key="5">
    <source>
        <dbReference type="PROSITE" id="PS50089"/>
    </source>
</evidence>
<dbReference type="PANTHER" id="PTHR25465:SF32">
    <property type="entry name" value="BLOODTHIRSTY-RELATED GENE FAMILY, MEMBER 16 ISOFORM X1-RELATED"/>
    <property type="match status" value="1"/>
</dbReference>
<dbReference type="InterPro" id="IPR017907">
    <property type="entry name" value="Znf_RING_CS"/>
</dbReference>
<dbReference type="PROSITE" id="PS00518">
    <property type="entry name" value="ZF_RING_1"/>
    <property type="match status" value="3"/>
</dbReference>
<keyword evidence="1" id="KW-0479">Metal-binding</keyword>
<dbReference type="Proteomes" id="UP001558613">
    <property type="component" value="Unassembled WGS sequence"/>
</dbReference>
<evidence type="ECO:0000256" key="3">
    <source>
        <dbReference type="ARBA" id="ARBA00022833"/>
    </source>
</evidence>
<proteinExistence type="predicted"/>
<dbReference type="InterPro" id="IPR003613">
    <property type="entry name" value="Ubox_domain"/>
</dbReference>
<dbReference type="SMART" id="SM00184">
    <property type="entry name" value="RING"/>
    <property type="match status" value="3"/>
</dbReference>
<evidence type="ECO:0000313" key="6">
    <source>
        <dbReference type="EMBL" id="KAL1271588.1"/>
    </source>
</evidence>
<keyword evidence="2 4" id="KW-0863">Zinc-finger</keyword>
<comment type="caution">
    <text evidence="6">The sequence shown here is derived from an EMBL/GenBank/DDBJ whole genome shotgun (WGS) entry which is preliminary data.</text>
</comment>
<dbReference type="Pfam" id="PF13445">
    <property type="entry name" value="zf-RING_UBOX"/>
    <property type="match status" value="3"/>
</dbReference>
<evidence type="ECO:0000256" key="4">
    <source>
        <dbReference type="PROSITE-ProRule" id="PRU00175"/>
    </source>
</evidence>
<sequence>MEEAFSTTPPKFRHERRYSIDLPPFMDLHSIPLLTEVCKCPVCLDVFTDPVTTPCGHSFCKSCLTECWDNSQDYRCPYCKETFNERPDLKNNTVLREIVQLSEKITTVLFCKSGPLSEELQCPICLDLFDNPVTTPCGHNFCKTCLETFWDNSQNCTCPFCKETCNKYPDLRCNTTLKNIVQLFEEKTECKREPMMTEYSNPLEIEDQEETLCKPSVMASSSSVLTENQCFICLEVSTDPMMTPCGHNYCRACLKECWESSHDNTCPCCKENFTKRVDLRDIELLSQSEIVSCRSSYNETQLEPHEQAVNIKEVMMIDLEEDINLKIIQKHNIEMVCGDDQMSVWQSYTDEDHKTHNTVLAEDKRKEEKTQEIYKPVQQMTQNTKKKNKKIKHFEMKMSKTQEMKIHKLVQHIIQYIMMKNTEIKHSEITMSKKKDEKEEADNFELCTDLNYSVEKCQTQEMKMHKRVQQIIQDTMKNIEINHSEMKMNTKKEEKEKADNIERCTDLNYSTEKCQMTLSEHW</sequence>
<dbReference type="PROSITE" id="PS50089">
    <property type="entry name" value="ZF_RING_2"/>
    <property type="match status" value="3"/>
</dbReference>
<evidence type="ECO:0000313" key="7">
    <source>
        <dbReference type="Proteomes" id="UP001558613"/>
    </source>
</evidence>
<dbReference type="SMART" id="SM00504">
    <property type="entry name" value="Ubox"/>
    <property type="match status" value="2"/>
</dbReference>
<gene>
    <name evidence="6" type="ORF">QQF64_030604</name>
</gene>
<dbReference type="InterPro" id="IPR013083">
    <property type="entry name" value="Znf_RING/FYVE/PHD"/>
</dbReference>
<feature type="domain" description="RING-type" evidence="5">
    <location>
        <begin position="122"/>
        <end position="162"/>
    </location>
</feature>
<dbReference type="PANTHER" id="PTHR25465">
    <property type="entry name" value="B-BOX DOMAIN CONTAINING"/>
    <property type="match status" value="1"/>
</dbReference>